<accession>A0A371J5M9</accession>
<reference evidence="9 10" key="1">
    <citation type="journal article" date="2017" name="Genome Announc.">
        <title>Draft Genome Sequence of Romboutsia weinsteinii sp. nov. Strain CCRI-19649(T) Isolated from Surface Water.</title>
        <authorList>
            <person name="Maheux A.F."/>
            <person name="Boudreau D.K."/>
            <person name="Berube E."/>
            <person name="Boissinot M."/>
            <person name="Cantin P."/>
            <person name="Raymond F."/>
            <person name="Corbeil J."/>
            <person name="Omar R.F."/>
            <person name="Bergeron M.G."/>
        </authorList>
    </citation>
    <scope>NUCLEOTIDE SEQUENCE [LARGE SCALE GENOMIC DNA]</scope>
    <source>
        <strain evidence="9 10">CCRI-19649</strain>
    </source>
</reference>
<evidence type="ECO:0000313" key="10">
    <source>
        <dbReference type="Proteomes" id="UP000215694"/>
    </source>
</evidence>
<evidence type="ECO:0000256" key="2">
    <source>
        <dbReference type="ARBA" id="ARBA00022448"/>
    </source>
</evidence>
<feature type="transmembrane region" description="Helical" evidence="7">
    <location>
        <begin position="224"/>
        <end position="245"/>
    </location>
</feature>
<comment type="subcellular location">
    <subcellularLocation>
        <location evidence="1 7">Cell membrane</location>
        <topology evidence="1 7">Multi-pass membrane protein</topology>
    </subcellularLocation>
</comment>
<feature type="transmembrane region" description="Helical" evidence="7">
    <location>
        <begin position="128"/>
        <end position="147"/>
    </location>
</feature>
<feature type="domain" description="ABC transmembrane type-1" evidence="8">
    <location>
        <begin position="62"/>
        <end position="242"/>
    </location>
</feature>
<keyword evidence="6 7" id="KW-0472">Membrane</keyword>
<gene>
    <name evidence="9" type="ORF">CHL78_007030</name>
</gene>
<feature type="transmembrane region" description="Helical" evidence="7">
    <location>
        <begin position="97"/>
        <end position="122"/>
    </location>
</feature>
<comment type="similarity">
    <text evidence="7">Belongs to the binding-protein-dependent transport system permease family.</text>
</comment>
<dbReference type="PROSITE" id="PS50928">
    <property type="entry name" value="ABC_TM1"/>
    <property type="match status" value="1"/>
</dbReference>
<dbReference type="InterPro" id="IPR000515">
    <property type="entry name" value="MetI-like"/>
</dbReference>
<dbReference type="GO" id="GO:0055085">
    <property type="term" value="P:transmembrane transport"/>
    <property type="evidence" value="ECO:0007669"/>
    <property type="project" value="InterPro"/>
</dbReference>
<dbReference type="Pfam" id="PF00528">
    <property type="entry name" value="BPD_transp_1"/>
    <property type="match status" value="1"/>
</dbReference>
<evidence type="ECO:0000256" key="5">
    <source>
        <dbReference type="ARBA" id="ARBA00022989"/>
    </source>
</evidence>
<evidence type="ECO:0000256" key="3">
    <source>
        <dbReference type="ARBA" id="ARBA00022475"/>
    </source>
</evidence>
<comment type="caution">
    <text evidence="9">The sequence shown here is derived from an EMBL/GenBank/DDBJ whole genome shotgun (WGS) entry which is preliminary data.</text>
</comment>
<dbReference type="GO" id="GO:0005886">
    <property type="term" value="C:plasma membrane"/>
    <property type="evidence" value="ECO:0007669"/>
    <property type="project" value="UniProtKB-SubCell"/>
</dbReference>
<feature type="transmembrane region" description="Helical" evidence="7">
    <location>
        <begin position="181"/>
        <end position="204"/>
    </location>
</feature>
<dbReference type="SUPFAM" id="SSF161098">
    <property type="entry name" value="MetI-like"/>
    <property type="match status" value="1"/>
</dbReference>
<feature type="transmembrane region" description="Helical" evidence="7">
    <location>
        <begin position="69"/>
        <end position="90"/>
    </location>
</feature>
<dbReference type="RefSeq" id="WP_094366091.1">
    <property type="nucleotide sequence ID" value="NZ_NOJY02000009.1"/>
</dbReference>
<dbReference type="PANTHER" id="PTHR30151">
    <property type="entry name" value="ALKANE SULFONATE ABC TRANSPORTER-RELATED, MEMBRANE SUBUNIT"/>
    <property type="match status" value="1"/>
</dbReference>
<keyword evidence="2 7" id="KW-0813">Transport</keyword>
<evidence type="ECO:0000259" key="8">
    <source>
        <dbReference type="PROSITE" id="PS50928"/>
    </source>
</evidence>
<protein>
    <submittedName>
        <fullName evidence="9">ABC transporter permease</fullName>
    </submittedName>
</protein>
<proteinExistence type="inferred from homology"/>
<dbReference type="Gene3D" id="1.10.3720.10">
    <property type="entry name" value="MetI-like"/>
    <property type="match status" value="1"/>
</dbReference>
<evidence type="ECO:0000256" key="7">
    <source>
        <dbReference type="RuleBase" id="RU363032"/>
    </source>
</evidence>
<keyword evidence="10" id="KW-1185">Reference proteome</keyword>
<dbReference type="PANTHER" id="PTHR30151:SF20">
    <property type="entry name" value="ABC TRANSPORTER PERMEASE PROTEIN HI_0355-RELATED"/>
    <property type="match status" value="1"/>
</dbReference>
<keyword evidence="3" id="KW-1003">Cell membrane</keyword>
<dbReference type="OrthoDB" id="9804353at2"/>
<name>A0A371J5M9_9FIRM</name>
<dbReference type="Proteomes" id="UP000215694">
    <property type="component" value="Unassembled WGS sequence"/>
</dbReference>
<evidence type="ECO:0000256" key="1">
    <source>
        <dbReference type="ARBA" id="ARBA00004651"/>
    </source>
</evidence>
<dbReference type="CDD" id="cd06261">
    <property type="entry name" value="TM_PBP2"/>
    <property type="match status" value="1"/>
</dbReference>
<evidence type="ECO:0000313" key="9">
    <source>
        <dbReference type="EMBL" id="RDY28049.1"/>
    </source>
</evidence>
<dbReference type="EMBL" id="NOJY02000009">
    <property type="protein sequence ID" value="RDY28049.1"/>
    <property type="molecule type" value="Genomic_DNA"/>
</dbReference>
<evidence type="ECO:0000256" key="4">
    <source>
        <dbReference type="ARBA" id="ARBA00022692"/>
    </source>
</evidence>
<keyword evidence="5 7" id="KW-1133">Transmembrane helix</keyword>
<evidence type="ECO:0000256" key="6">
    <source>
        <dbReference type="ARBA" id="ARBA00023136"/>
    </source>
</evidence>
<organism evidence="9 10">
    <name type="scientific">Romboutsia weinsteinii</name>
    <dbReference type="NCBI Taxonomy" id="2020949"/>
    <lineage>
        <taxon>Bacteria</taxon>
        <taxon>Bacillati</taxon>
        <taxon>Bacillota</taxon>
        <taxon>Clostridia</taxon>
        <taxon>Peptostreptococcales</taxon>
        <taxon>Peptostreptococcaceae</taxon>
        <taxon>Romboutsia</taxon>
    </lineage>
</organism>
<keyword evidence="4 7" id="KW-0812">Transmembrane</keyword>
<sequence length="254" mass="28450">MTNLKTIDKIKNSLYPIATFLLILVIWQFAVDGCNIPQYILPSPTDIIGVFFKDYQNLSMHTIVTLKEAIIGFVVAILISLLMGIAMDFVPIFKKCFYPIMLVSQTIPTITIAPLLVIWFGFETLPKIIMVTMTCFFPILISFVDGIENIDKDYLNLFKTMNSGKLSTFIHLKFPMAMDKFFSGLKISATYAVMAATVAEWLGGTEGLGVYMVRSKSAYALDKVFASTILVVIFSLVFVGIIQAIRKIALRHNE</sequence>
<feature type="transmembrane region" description="Helical" evidence="7">
    <location>
        <begin position="12"/>
        <end position="30"/>
    </location>
</feature>
<dbReference type="InterPro" id="IPR035906">
    <property type="entry name" value="MetI-like_sf"/>
</dbReference>
<dbReference type="AlphaFoldDB" id="A0A371J5M9"/>